<dbReference type="STRING" id="3659.A0A0A0KLL7"/>
<accession>A0A0A0KLL7</accession>
<dbReference type="Pfam" id="PF05056">
    <property type="entry name" value="DUF674"/>
    <property type="match status" value="1"/>
</dbReference>
<dbReference type="eggNOG" id="KOG0017">
    <property type="taxonomic scope" value="Eukaryota"/>
</dbReference>
<dbReference type="PANTHER" id="PTHR33103:SF19">
    <property type="entry name" value="OS09G0544700 PROTEIN"/>
    <property type="match status" value="1"/>
</dbReference>
<keyword evidence="2" id="KW-1185">Reference proteome</keyword>
<dbReference type="PANTHER" id="PTHR33103">
    <property type="entry name" value="OS01G0153900 PROTEIN"/>
    <property type="match status" value="1"/>
</dbReference>
<reference evidence="1 2" key="2">
    <citation type="journal article" date="2009" name="PLoS ONE">
        <title>An integrated genetic and cytogenetic map of the cucumber genome.</title>
        <authorList>
            <person name="Ren Y."/>
            <person name="Zhang Z."/>
            <person name="Liu J."/>
            <person name="Staub J.E."/>
            <person name="Han Y."/>
            <person name="Cheng Z."/>
            <person name="Li X."/>
            <person name="Lu J."/>
            <person name="Miao H."/>
            <person name="Kang H."/>
            <person name="Xie B."/>
            <person name="Gu X."/>
            <person name="Wang X."/>
            <person name="Du Y."/>
            <person name="Jin W."/>
            <person name="Huang S."/>
        </authorList>
    </citation>
    <scope>NUCLEOTIDE SEQUENCE [LARGE SCALE GENOMIC DNA]</scope>
    <source>
        <strain evidence="2">cv. 9930</strain>
    </source>
</reference>
<reference evidence="1 2" key="3">
    <citation type="journal article" date="2010" name="BMC Genomics">
        <title>Transcriptome sequencing and comparative analysis of cucumber flowers with different sex types.</title>
        <authorList>
            <person name="Guo S."/>
            <person name="Zheng Y."/>
            <person name="Joung J.G."/>
            <person name="Liu S."/>
            <person name="Zhang Z."/>
            <person name="Crasta O.R."/>
            <person name="Sobral B.W."/>
            <person name="Xu Y."/>
            <person name="Huang S."/>
            <person name="Fei Z."/>
        </authorList>
    </citation>
    <scope>NUCLEOTIDE SEQUENCE [LARGE SCALE GENOMIC DNA]</scope>
    <source>
        <strain evidence="2">cv. 9930</strain>
    </source>
</reference>
<reference evidence="1 2" key="1">
    <citation type="journal article" date="2009" name="Nat. Genet.">
        <title>The genome of the cucumber, Cucumis sativus L.</title>
        <authorList>
            <person name="Huang S."/>
            <person name="Li R."/>
            <person name="Zhang Z."/>
            <person name="Li L."/>
            <person name="Gu X."/>
            <person name="Fan W."/>
            <person name="Lucas W.J."/>
            <person name="Wang X."/>
            <person name="Xie B."/>
            <person name="Ni P."/>
            <person name="Ren Y."/>
            <person name="Zhu H."/>
            <person name="Li J."/>
            <person name="Lin K."/>
            <person name="Jin W."/>
            <person name="Fei Z."/>
            <person name="Li G."/>
            <person name="Staub J."/>
            <person name="Kilian A."/>
            <person name="van der Vossen E.A."/>
            <person name="Wu Y."/>
            <person name="Guo J."/>
            <person name="He J."/>
            <person name="Jia Z."/>
            <person name="Ren Y."/>
            <person name="Tian G."/>
            <person name="Lu Y."/>
            <person name="Ruan J."/>
            <person name="Qian W."/>
            <person name="Wang M."/>
            <person name="Huang Q."/>
            <person name="Li B."/>
            <person name="Xuan Z."/>
            <person name="Cao J."/>
            <person name="Asan"/>
            <person name="Wu Z."/>
            <person name="Zhang J."/>
            <person name="Cai Q."/>
            <person name="Bai Y."/>
            <person name="Zhao B."/>
            <person name="Han Y."/>
            <person name="Li Y."/>
            <person name="Li X."/>
            <person name="Wang S."/>
            <person name="Shi Q."/>
            <person name="Liu S."/>
            <person name="Cho W.K."/>
            <person name="Kim J.Y."/>
            <person name="Xu Y."/>
            <person name="Heller-Uszynska K."/>
            <person name="Miao H."/>
            <person name="Cheng Z."/>
            <person name="Zhang S."/>
            <person name="Wu J."/>
            <person name="Yang Y."/>
            <person name="Kang H."/>
            <person name="Li M."/>
            <person name="Liang H."/>
            <person name="Ren X."/>
            <person name="Shi Z."/>
            <person name="Wen M."/>
            <person name="Jian M."/>
            <person name="Yang H."/>
            <person name="Zhang G."/>
            <person name="Yang Z."/>
            <person name="Chen R."/>
            <person name="Liu S."/>
            <person name="Li J."/>
            <person name="Ma L."/>
            <person name="Liu H."/>
            <person name="Zhou Y."/>
            <person name="Zhao J."/>
            <person name="Fang X."/>
            <person name="Li G."/>
            <person name="Fang L."/>
            <person name="Li Y."/>
            <person name="Liu D."/>
            <person name="Zheng H."/>
            <person name="Zhang Y."/>
            <person name="Qin N."/>
            <person name="Li Z."/>
            <person name="Yang G."/>
            <person name="Yang S."/>
            <person name="Bolund L."/>
            <person name="Kristiansen K."/>
            <person name="Zheng H."/>
            <person name="Li S."/>
            <person name="Zhang X."/>
            <person name="Yang H."/>
            <person name="Wang J."/>
            <person name="Sun R."/>
            <person name="Zhang B."/>
            <person name="Jiang S."/>
            <person name="Wang J."/>
            <person name="Du Y."/>
            <person name="Li S."/>
        </authorList>
    </citation>
    <scope>NUCLEOTIDE SEQUENCE [LARGE SCALE GENOMIC DNA]</scope>
    <source>
        <strain evidence="2">cv. 9930</strain>
    </source>
</reference>
<gene>
    <name evidence="1" type="ORF">Csa_5G180325</name>
</gene>
<reference evidence="1 2" key="4">
    <citation type="journal article" date="2011" name="BMC Genomics">
        <title>RNA-Seq improves annotation of protein-coding genes in the cucumber genome.</title>
        <authorList>
            <person name="Li Z."/>
            <person name="Zhang Z."/>
            <person name="Yan P."/>
            <person name="Huang S."/>
            <person name="Fei Z."/>
            <person name="Lin K."/>
        </authorList>
    </citation>
    <scope>NUCLEOTIDE SEQUENCE [LARGE SCALE GENOMIC DNA]</scope>
    <source>
        <strain evidence="2">cv. 9930</strain>
    </source>
</reference>
<evidence type="ECO:0000313" key="2">
    <source>
        <dbReference type="Proteomes" id="UP000029981"/>
    </source>
</evidence>
<dbReference type="AlphaFoldDB" id="A0A0A0KLL7"/>
<evidence type="ECO:0000313" key="1">
    <source>
        <dbReference type="EMBL" id="KGN50520.1"/>
    </source>
</evidence>
<dbReference type="Proteomes" id="UP000029981">
    <property type="component" value="Chromosome 5"/>
</dbReference>
<dbReference type="Gramene" id="KGN50520">
    <property type="protein sequence ID" value="KGN50520"/>
    <property type="gene ID" value="Csa_5G180325"/>
</dbReference>
<dbReference type="OMA" id="QMTAACT"/>
<dbReference type="EMBL" id="CM002926">
    <property type="protein sequence ID" value="KGN50520.1"/>
    <property type="molecule type" value="Genomic_DNA"/>
</dbReference>
<protein>
    <recommendedName>
        <fullName evidence="3">DUF674 domain-containing protein</fullName>
    </recommendedName>
</protein>
<proteinExistence type="predicted"/>
<dbReference type="InterPro" id="IPR007750">
    <property type="entry name" value="DUF674"/>
</dbReference>
<evidence type="ECO:0008006" key="3">
    <source>
        <dbReference type="Google" id="ProtNLM"/>
    </source>
</evidence>
<sequence>MAGSSGEVKLKLLIDSKEKRVLFGEADKNMIDFLFNLLSLPLGTVIRLLKKDMAGSLANLYGSVEALNDTYLQPNQSKDSLLKPKVSFSASTLLLPNIESFADQKKLYLCGNKCGYNVASNPTAVCPNCRSAMSRECGFVNPPSANAQATQDVGEFGGFVKGVVTYMVMDDLSVKPMSTISSITLLNKFNIKEVGALEEKVVTLDVSQLHSILNMFSVGMIGIEAAEGLPAIQDCSYGCLPWKKFKIIEFTTFQKSINF</sequence>
<organism evidence="1 2">
    <name type="scientific">Cucumis sativus</name>
    <name type="common">Cucumber</name>
    <dbReference type="NCBI Taxonomy" id="3659"/>
    <lineage>
        <taxon>Eukaryota</taxon>
        <taxon>Viridiplantae</taxon>
        <taxon>Streptophyta</taxon>
        <taxon>Embryophyta</taxon>
        <taxon>Tracheophyta</taxon>
        <taxon>Spermatophyta</taxon>
        <taxon>Magnoliopsida</taxon>
        <taxon>eudicotyledons</taxon>
        <taxon>Gunneridae</taxon>
        <taxon>Pentapetalae</taxon>
        <taxon>rosids</taxon>
        <taxon>fabids</taxon>
        <taxon>Cucurbitales</taxon>
        <taxon>Cucurbitaceae</taxon>
        <taxon>Benincaseae</taxon>
        <taxon>Cucumis</taxon>
    </lineage>
</organism>
<name>A0A0A0KLL7_CUCSA</name>